<comment type="similarity">
    <text evidence="8">Belongs to the MobA family.</text>
</comment>
<proteinExistence type="inferred from homology"/>
<keyword evidence="3 8" id="KW-0479">Metal-binding</keyword>
<keyword evidence="2 8" id="KW-0808">Transferase</keyword>
<feature type="region of interest" description="Disordered" evidence="9">
    <location>
        <begin position="1"/>
        <end position="24"/>
    </location>
</feature>
<evidence type="ECO:0000256" key="7">
    <source>
        <dbReference type="ARBA" id="ARBA00023150"/>
    </source>
</evidence>
<feature type="domain" description="MobA-like NTP transferase" evidence="10">
    <location>
        <begin position="53"/>
        <end position="206"/>
    </location>
</feature>
<dbReference type="AlphaFoldDB" id="A0A7X2ZDB3"/>
<sequence length="254" mass="26817">MACSGAGGPPCRGNAYRGDRRHGGAASRRCGQIRARYRGRAGGEAMKRRMLKGVIVAGGLNTRMGQAKGLMPIAGQPLIGRTVAEMHKVCDSVVVVANEPELYAAAVGSGAELIADIIPHKGPMSGLHAALSGSSHDYHWVVGCDMPFVSSRVAAWLLRRLEAGAAPAVIPCAGEQAHPLHGLYRRTCLPSVEARIRGGSTGLIRWLHEIGADFATEQELAAAGLDIDFALSFNDPEQYARCAAKAEARADRSL</sequence>
<dbReference type="SUPFAM" id="SSF53448">
    <property type="entry name" value="Nucleotide-diphospho-sugar transferases"/>
    <property type="match status" value="1"/>
</dbReference>
<keyword evidence="5 8" id="KW-0460">Magnesium</keyword>
<comment type="caution">
    <text evidence="11">The sequence shown here is derived from an EMBL/GenBank/DDBJ whole genome shotgun (WGS) entry which is preliminary data.</text>
</comment>
<keyword evidence="4 8" id="KW-0547">Nucleotide-binding</keyword>
<evidence type="ECO:0000256" key="6">
    <source>
        <dbReference type="ARBA" id="ARBA00023134"/>
    </source>
</evidence>
<dbReference type="GO" id="GO:0061603">
    <property type="term" value="F:molybdenum cofactor guanylyltransferase activity"/>
    <property type="evidence" value="ECO:0007669"/>
    <property type="project" value="UniProtKB-EC"/>
</dbReference>
<evidence type="ECO:0000313" key="12">
    <source>
        <dbReference type="Proteomes" id="UP000450917"/>
    </source>
</evidence>
<evidence type="ECO:0000256" key="5">
    <source>
        <dbReference type="ARBA" id="ARBA00022842"/>
    </source>
</evidence>
<dbReference type="CDD" id="cd02503">
    <property type="entry name" value="MobA"/>
    <property type="match status" value="1"/>
</dbReference>
<dbReference type="GO" id="GO:0006777">
    <property type="term" value="P:Mo-molybdopterin cofactor biosynthetic process"/>
    <property type="evidence" value="ECO:0007669"/>
    <property type="project" value="UniProtKB-KW"/>
</dbReference>
<evidence type="ECO:0000256" key="3">
    <source>
        <dbReference type="ARBA" id="ARBA00022723"/>
    </source>
</evidence>
<comment type="subcellular location">
    <subcellularLocation>
        <location evidence="8">Cytoplasm</location>
    </subcellularLocation>
</comment>
<dbReference type="EC" id="2.7.7.77" evidence="8"/>
<dbReference type="PANTHER" id="PTHR19136">
    <property type="entry name" value="MOLYBDENUM COFACTOR GUANYLYLTRANSFERASE"/>
    <property type="match status" value="1"/>
</dbReference>
<feature type="binding site" evidence="8">
    <location>
        <position position="116"/>
    </location>
    <ligand>
        <name>GTP</name>
        <dbReference type="ChEBI" id="CHEBI:37565"/>
    </ligand>
</feature>
<evidence type="ECO:0000256" key="8">
    <source>
        <dbReference type="HAMAP-Rule" id="MF_00316"/>
    </source>
</evidence>
<keyword evidence="1 8" id="KW-0963">Cytoplasm</keyword>
<organism evidence="11 12">
    <name type="scientific">Paenibacillus validus</name>
    <dbReference type="NCBI Taxonomy" id="44253"/>
    <lineage>
        <taxon>Bacteria</taxon>
        <taxon>Bacillati</taxon>
        <taxon>Bacillota</taxon>
        <taxon>Bacilli</taxon>
        <taxon>Bacillales</taxon>
        <taxon>Paenibacillaceae</taxon>
        <taxon>Paenibacillus</taxon>
    </lineage>
</organism>
<feature type="binding site" evidence="8">
    <location>
        <position position="145"/>
    </location>
    <ligand>
        <name>GTP</name>
        <dbReference type="ChEBI" id="CHEBI:37565"/>
    </ligand>
</feature>
<evidence type="ECO:0000256" key="1">
    <source>
        <dbReference type="ARBA" id="ARBA00022490"/>
    </source>
</evidence>
<feature type="binding site" evidence="8">
    <location>
        <begin position="56"/>
        <end position="58"/>
    </location>
    <ligand>
        <name>GTP</name>
        <dbReference type="ChEBI" id="CHEBI:37565"/>
    </ligand>
</feature>
<keyword evidence="7 8" id="KW-0501">Molybdenum cofactor biosynthesis</keyword>
<dbReference type="GO" id="GO:0005737">
    <property type="term" value="C:cytoplasm"/>
    <property type="evidence" value="ECO:0007669"/>
    <property type="project" value="UniProtKB-SubCell"/>
</dbReference>
<keyword evidence="12" id="KW-1185">Reference proteome</keyword>
<name>A0A7X2ZDB3_9BACL</name>
<comment type="cofactor">
    <cofactor evidence="8">
        <name>Mg(2+)</name>
        <dbReference type="ChEBI" id="CHEBI:18420"/>
    </cofactor>
</comment>
<comment type="caution">
    <text evidence="8">Lacks conserved residue(s) required for the propagation of feature annotation.</text>
</comment>
<dbReference type="Gene3D" id="3.90.550.10">
    <property type="entry name" value="Spore Coat Polysaccharide Biosynthesis Protein SpsA, Chain A"/>
    <property type="match status" value="1"/>
</dbReference>
<gene>
    <name evidence="8" type="primary">mobA</name>
    <name evidence="11" type="ORF">GNP93_15345</name>
</gene>
<feature type="binding site" evidence="8">
    <location>
        <position position="68"/>
    </location>
    <ligand>
        <name>GTP</name>
        <dbReference type="ChEBI" id="CHEBI:37565"/>
    </ligand>
</feature>
<comment type="domain">
    <text evidence="8">The N-terminal domain determines nucleotide recognition and specific binding, while the C-terminal domain determines the specific binding to the target protein.</text>
</comment>
<reference evidence="11 12" key="1">
    <citation type="submission" date="2019-11" db="EMBL/GenBank/DDBJ databases">
        <title>Draft genome sequences of five Paenibacillus species of dairy origin.</title>
        <authorList>
            <person name="Olajide A.M."/>
            <person name="Chen S."/>
            <person name="Lapointe G."/>
        </authorList>
    </citation>
    <scope>NUCLEOTIDE SEQUENCE [LARGE SCALE GENOMIC DNA]</scope>
    <source>
        <strain evidence="11 12">2CS3</strain>
    </source>
</reference>
<dbReference type="EMBL" id="WNZX01000012">
    <property type="protein sequence ID" value="MUG72046.1"/>
    <property type="molecule type" value="Genomic_DNA"/>
</dbReference>
<evidence type="ECO:0000259" key="10">
    <source>
        <dbReference type="Pfam" id="PF12804"/>
    </source>
</evidence>
<dbReference type="PANTHER" id="PTHR19136:SF81">
    <property type="entry name" value="MOLYBDENUM COFACTOR GUANYLYLTRANSFERASE"/>
    <property type="match status" value="1"/>
</dbReference>
<dbReference type="Proteomes" id="UP000450917">
    <property type="component" value="Unassembled WGS sequence"/>
</dbReference>
<feature type="binding site" evidence="8">
    <location>
        <position position="145"/>
    </location>
    <ligand>
        <name>Mg(2+)</name>
        <dbReference type="ChEBI" id="CHEBI:18420"/>
    </ligand>
</feature>
<comment type="function">
    <text evidence="8">Transfers a GMP moiety from GTP to Mo-molybdopterin (Mo-MPT) cofactor (Moco or molybdenum cofactor) to form Mo-molybdopterin guanine dinucleotide (Mo-MGD) cofactor.</text>
</comment>
<comment type="catalytic activity">
    <reaction evidence="8">
        <text>Mo-molybdopterin + GTP + H(+) = Mo-molybdopterin guanine dinucleotide + diphosphate</text>
        <dbReference type="Rhea" id="RHEA:34243"/>
        <dbReference type="ChEBI" id="CHEBI:15378"/>
        <dbReference type="ChEBI" id="CHEBI:33019"/>
        <dbReference type="ChEBI" id="CHEBI:37565"/>
        <dbReference type="ChEBI" id="CHEBI:71302"/>
        <dbReference type="ChEBI" id="CHEBI:71310"/>
        <dbReference type="EC" id="2.7.7.77"/>
    </reaction>
</comment>
<dbReference type="InterPro" id="IPR013482">
    <property type="entry name" value="Molybde_CF_guanTrfase"/>
</dbReference>
<evidence type="ECO:0000256" key="9">
    <source>
        <dbReference type="SAM" id="MobiDB-lite"/>
    </source>
</evidence>
<dbReference type="GO" id="GO:0005525">
    <property type="term" value="F:GTP binding"/>
    <property type="evidence" value="ECO:0007669"/>
    <property type="project" value="UniProtKB-UniRule"/>
</dbReference>
<evidence type="ECO:0000256" key="2">
    <source>
        <dbReference type="ARBA" id="ARBA00022679"/>
    </source>
</evidence>
<dbReference type="InterPro" id="IPR029044">
    <property type="entry name" value="Nucleotide-diphossugar_trans"/>
</dbReference>
<accession>A0A7X2ZDB3</accession>
<protein>
    <recommendedName>
        <fullName evidence="8">Probable molybdenum cofactor guanylyltransferase</fullName>
        <shortName evidence="8">MoCo guanylyltransferase</shortName>
        <ecNumber evidence="8">2.7.7.77</ecNumber>
    </recommendedName>
    <alternativeName>
        <fullName evidence="8">GTP:molybdopterin guanylyltransferase</fullName>
    </alternativeName>
    <alternativeName>
        <fullName evidence="8">Mo-MPT guanylyltransferase</fullName>
    </alternativeName>
    <alternativeName>
        <fullName evidence="8">Molybdopterin guanylyltransferase</fullName>
    </alternativeName>
    <alternativeName>
        <fullName evidence="8">Molybdopterin-guanine dinucleotide synthase</fullName>
        <shortName evidence="8">MGD synthase</shortName>
    </alternativeName>
</protein>
<dbReference type="Pfam" id="PF12804">
    <property type="entry name" value="NTP_transf_3"/>
    <property type="match status" value="1"/>
</dbReference>
<evidence type="ECO:0000313" key="11">
    <source>
        <dbReference type="EMBL" id="MUG72046.1"/>
    </source>
</evidence>
<dbReference type="HAMAP" id="MF_00316">
    <property type="entry name" value="MobA"/>
    <property type="match status" value="1"/>
</dbReference>
<evidence type="ECO:0000256" key="4">
    <source>
        <dbReference type="ARBA" id="ARBA00022741"/>
    </source>
</evidence>
<keyword evidence="6 8" id="KW-0342">GTP-binding</keyword>
<feature type="compositionally biased region" description="Gly residues" evidence="9">
    <location>
        <begin position="1"/>
        <end position="10"/>
    </location>
</feature>
<dbReference type="InterPro" id="IPR025877">
    <property type="entry name" value="MobA-like_NTP_Trfase"/>
</dbReference>
<dbReference type="GO" id="GO:0046872">
    <property type="term" value="F:metal ion binding"/>
    <property type="evidence" value="ECO:0007669"/>
    <property type="project" value="UniProtKB-KW"/>
</dbReference>